<keyword evidence="4 5" id="KW-0472">Membrane</keyword>
<gene>
    <name evidence="7" type="ORF">CEJ86_23220</name>
</gene>
<dbReference type="InterPro" id="IPR009915">
    <property type="entry name" value="NnrU_dom"/>
</dbReference>
<evidence type="ECO:0000259" key="6">
    <source>
        <dbReference type="Pfam" id="PF07298"/>
    </source>
</evidence>
<accession>A0A2J0YXY6</accession>
<keyword evidence="3 5" id="KW-1133">Transmembrane helix</keyword>
<evidence type="ECO:0000256" key="3">
    <source>
        <dbReference type="ARBA" id="ARBA00022989"/>
    </source>
</evidence>
<dbReference type="AlphaFoldDB" id="A0A2J0YXY6"/>
<sequence length="228" mass="24524">MAEFLLALFVFLILHSVPAIPAIRERLLILLGRAAYFSIYSLASILALAWVLYAALDVDYIPLWQPAAWQAWVTLIAAPVGVFLVLAGLFSINPLSVSIRQGQGAGSIVSVTRHPVLWGFAIWAIGHLVANGDVRSLILFGGFALFALGTIPMIEKRARRRLGDQWQHQSAKTSILPFAALFSGRTLLSGDTPIAIATAATALLTLWLLAGGHAALFYADPLLLATAQ</sequence>
<reference evidence="7 8" key="1">
    <citation type="submission" date="2017-06" db="EMBL/GenBank/DDBJ databases">
        <title>Ensifer strains isolated from leguminous trees and herbs display diverse denitrification phenotypes with some acting as strong N2O sinks.</title>
        <authorList>
            <person name="Woliy K."/>
            <person name="Mania D."/>
            <person name="Bakken L.R."/>
            <person name="Frostegard A."/>
        </authorList>
    </citation>
    <scope>NUCLEOTIDE SEQUENCE [LARGE SCALE GENOMIC DNA]</scope>
    <source>
        <strain evidence="7 8">AC50a</strain>
    </source>
</reference>
<dbReference type="Pfam" id="PF07298">
    <property type="entry name" value="NnrU"/>
    <property type="match status" value="1"/>
</dbReference>
<name>A0A2J0YXY6_RHIML</name>
<feature type="transmembrane region" description="Helical" evidence="5">
    <location>
        <begin position="137"/>
        <end position="154"/>
    </location>
</feature>
<evidence type="ECO:0000256" key="4">
    <source>
        <dbReference type="ARBA" id="ARBA00023136"/>
    </source>
</evidence>
<evidence type="ECO:0000256" key="1">
    <source>
        <dbReference type="ARBA" id="ARBA00004141"/>
    </source>
</evidence>
<dbReference type="Proteomes" id="UP000231987">
    <property type="component" value="Unassembled WGS sequence"/>
</dbReference>
<evidence type="ECO:0000313" key="8">
    <source>
        <dbReference type="Proteomes" id="UP000231987"/>
    </source>
</evidence>
<organism evidence="7 8">
    <name type="scientific">Rhizobium meliloti</name>
    <name type="common">Ensifer meliloti</name>
    <name type="synonym">Sinorhizobium meliloti</name>
    <dbReference type="NCBI Taxonomy" id="382"/>
    <lineage>
        <taxon>Bacteria</taxon>
        <taxon>Pseudomonadati</taxon>
        <taxon>Pseudomonadota</taxon>
        <taxon>Alphaproteobacteria</taxon>
        <taxon>Hyphomicrobiales</taxon>
        <taxon>Rhizobiaceae</taxon>
        <taxon>Sinorhizobium/Ensifer group</taxon>
        <taxon>Sinorhizobium</taxon>
    </lineage>
</organism>
<evidence type="ECO:0000313" key="7">
    <source>
        <dbReference type="EMBL" id="PJR13014.1"/>
    </source>
</evidence>
<evidence type="ECO:0000256" key="5">
    <source>
        <dbReference type="SAM" id="Phobius"/>
    </source>
</evidence>
<feature type="transmembrane region" description="Helical" evidence="5">
    <location>
        <begin position="35"/>
        <end position="56"/>
    </location>
</feature>
<feature type="transmembrane region" description="Helical" evidence="5">
    <location>
        <begin position="68"/>
        <end position="92"/>
    </location>
</feature>
<dbReference type="RefSeq" id="WP_100673625.1">
    <property type="nucleotide sequence ID" value="NZ_NJGD01000012.1"/>
</dbReference>
<dbReference type="EMBL" id="NJGD01000012">
    <property type="protein sequence ID" value="PJR13014.1"/>
    <property type="molecule type" value="Genomic_DNA"/>
</dbReference>
<comment type="subcellular location">
    <subcellularLocation>
        <location evidence="1">Membrane</location>
        <topology evidence="1">Multi-pass membrane protein</topology>
    </subcellularLocation>
</comment>
<keyword evidence="2 5" id="KW-0812">Transmembrane</keyword>
<evidence type="ECO:0000256" key="2">
    <source>
        <dbReference type="ARBA" id="ARBA00022692"/>
    </source>
</evidence>
<dbReference type="GO" id="GO:0016020">
    <property type="term" value="C:membrane"/>
    <property type="evidence" value="ECO:0007669"/>
    <property type="project" value="UniProtKB-SubCell"/>
</dbReference>
<dbReference type="Gene3D" id="1.20.120.1630">
    <property type="match status" value="1"/>
</dbReference>
<feature type="domain" description="NnrU" evidence="6">
    <location>
        <begin position="4"/>
        <end position="221"/>
    </location>
</feature>
<proteinExistence type="predicted"/>
<protein>
    <submittedName>
        <fullName evidence="7">NnrU family protein</fullName>
    </submittedName>
</protein>
<comment type="caution">
    <text evidence="7">The sequence shown here is derived from an EMBL/GenBank/DDBJ whole genome shotgun (WGS) entry which is preliminary data.</text>
</comment>
<feature type="transmembrane region" description="Helical" evidence="5">
    <location>
        <begin position="194"/>
        <end position="219"/>
    </location>
</feature>